<accession>A0ACC0T6Z1</accession>
<comment type="caution">
    <text evidence="1">The sequence shown here is derived from an EMBL/GenBank/DDBJ whole genome shotgun (WGS) entry which is preliminary data.</text>
</comment>
<sequence>MGSRILVFLVVALIQVCTTPAVTNNDDFNALKALKDVWENVPPTWVGADPCGSRWDGILCTNSRVTSITLASMRLKGTLSGDISNLSELQILDLSYNTELSGPLPPAIGNLKMLTSLILVGCRFSGPVPDSIGSLPRLTYLSLNSNGFTGTIPPSLGNLDNLYWLDLADNRLTGTIPVSTETTPGLDLLVHTKHFHFGFNQLSGQIPPKLFSSGMALIHVLLESNKLTGSIPSTLGLVKSLEVVRLDNNSLTGPVPSNINNLTSVSEMFLSNNGLTGPLPNLTGMDHLTYLDMSNNTFGATDFPPWFSTLQSLTTLVMERTQLQGQIPSDFFSLSNLQTVDARNNKLNGTLDIGTSSINQLSLIDLRQNQISGFTNRPGVEKVGVILVGNPVCQESGVTERYCSVPQTESSYSTPLNNCVASLCFANQISSPNCKCALPYTGLLKFRAPSFSNLGNNTYYTVLEKSLMDSFKLHQLPVDSVNLSHPRKDSSTYLVLNLQVFPFGHDRFNRTGVSSIGFALSNQTFKPPPQFGPFFFIGDAYLNFADEVTGSKKSSQTGVIVGAVAGGSVLLLLLLGAGLYAHRQKKRAEKATEQNNPFAQWESNKSIGGVPQLKGARNFSFEELRKYSNNFSETNDIGSGGYGNVYRGVLPTGELIAIKRAQQGSMQGGLEFKTEIELLSRVHHKNVVSLIGFCFDRGEQMLVYEFVPNGSLMESLSGKTGIRLDWVRRLKVALGAARGLAYLHELANPPIIHRDIKSSNILLDERLNAKVADFGLSKPMGDSETGHLTHVTTQVKGTMGYMDPEYYMTQQLTEKSDVYSFGVVMLELLTGRRPIEKGKYVVREVKTALDRAKYLYNLGELLDSSIGLDTTLKGLDKFVDVALKCVEENGSDRPTMGEVVKEIENILHLAGLNPNADSASTSASYDDASKGNAKHPYIFSKDAFDYSGGFPASKVEPL</sequence>
<keyword evidence="2" id="KW-1185">Reference proteome</keyword>
<protein>
    <submittedName>
        <fullName evidence="1">Uncharacterized protein</fullName>
    </submittedName>
</protein>
<evidence type="ECO:0000313" key="1">
    <source>
        <dbReference type="EMBL" id="KAI9397108.1"/>
    </source>
</evidence>
<gene>
    <name evidence="1" type="ORF">POPTR_004G232400v4</name>
</gene>
<proteinExistence type="predicted"/>
<organism evidence="1 2">
    <name type="scientific">Populus trichocarpa</name>
    <name type="common">Western balsam poplar</name>
    <name type="synonym">Populus balsamifera subsp. trichocarpa</name>
    <dbReference type="NCBI Taxonomy" id="3694"/>
    <lineage>
        <taxon>Eukaryota</taxon>
        <taxon>Viridiplantae</taxon>
        <taxon>Streptophyta</taxon>
        <taxon>Embryophyta</taxon>
        <taxon>Tracheophyta</taxon>
        <taxon>Spermatophyta</taxon>
        <taxon>Magnoliopsida</taxon>
        <taxon>eudicotyledons</taxon>
        <taxon>Gunneridae</taxon>
        <taxon>Pentapetalae</taxon>
        <taxon>rosids</taxon>
        <taxon>fabids</taxon>
        <taxon>Malpighiales</taxon>
        <taxon>Salicaceae</taxon>
        <taxon>Saliceae</taxon>
        <taxon>Populus</taxon>
    </lineage>
</organism>
<dbReference type="Proteomes" id="UP000006729">
    <property type="component" value="Chromosome 4"/>
</dbReference>
<name>A0ACC0T6Z1_POPTR</name>
<evidence type="ECO:0000313" key="2">
    <source>
        <dbReference type="Proteomes" id="UP000006729"/>
    </source>
</evidence>
<reference evidence="1 2" key="1">
    <citation type="journal article" date="2006" name="Science">
        <title>The genome of black cottonwood, Populus trichocarpa (Torr. &amp; Gray).</title>
        <authorList>
            <person name="Tuskan G.A."/>
            <person name="Difazio S."/>
            <person name="Jansson S."/>
            <person name="Bohlmann J."/>
            <person name="Grigoriev I."/>
            <person name="Hellsten U."/>
            <person name="Putnam N."/>
            <person name="Ralph S."/>
            <person name="Rombauts S."/>
            <person name="Salamov A."/>
            <person name="Schein J."/>
            <person name="Sterck L."/>
            <person name="Aerts A."/>
            <person name="Bhalerao R.R."/>
            <person name="Bhalerao R.P."/>
            <person name="Blaudez D."/>
            <person name="Boerjan W."/>
            <person name="Brun A."/>
            <person name="Brunner A."/>
            <person name="Busov V."/>
            <person name="Campbell M."/>
            <person name="Carlson J."/>
            <person name="Chalot M."/>
            <person name="Chapman J."/>
            <person name="Chen G.L."/>
            <person name="Cooper D."/>
            <person name="Coutinho P.M."/>
            <person name="Couturier J."/>
            <person name="Covert S."/>
            <person name="Cronk Q."/>
            <person name="Cunningham R."/>
            <person name="Davis J."/>
            <person name="Degroeve S."/>
            <person name="Dejardin A."/>
            <person name="Depamphilis C."/>
            <person name="Detter J."/>
            <person name="Dirks B."/>
            <person name="Dubchak I."/>
            <person name="Duplessis S."/>
            <person name="Ehlting J."/>
            <person name="Ellis B."/>
            <person name="Gendler K."/>
            <person name="Goodstein D."/>
            <person name="Gribskov M."/>
            <person name="Grimwood J."/>
            <person name="Groover A."/>
            <person name="Gunter L."/>
            <person name="Hamberger B."/>
            <person name="Heinze B."/>
            <person name="Helariutta Y."/>
            <person name="Henrissat B."/>
            <person name="Holligan D."/>
            <person name="Holt R."/>
            <person name="Huang W."/>
            <person name="Islam-Faridi N."/>
            <person name="Jones S."/>
            <person name="Jones-Rhoades M."/>
            <person name="Jorgensen R."/>
            <person name="Joshi C."/>
            <person name="Kangasjarvi J."/>
            <person name="Karlsson J."/>
            <person name="Kelleher C."/>
            <person name="Kirkpatrick R."/>
            <person name="Kirst M."/>
            <person name="Kohler A."/>
            <person name="Kalluri U."/>
            <person name="Larimer F."/>
            <person name="Leebens-Mack J."/>
            <person name="Leple J.C."/>
            <person name="Locascio P."/>
            <person name="Lou Y."/>
            <person name="Lucas S."/>
            <person name="Martin F."/>
            <person name="Montanini B."/>
            <person name="Napoli C."/>
            <person name="Nelson D.R."/>
            <person name="Nelson C."/>
            <person name="Nieminen K."/>
            <person name="Nilsson O."/>
            <person name="Pereda V."/>
            <person name="Peter G."/>
            <person name="Philippe R."/>
            <person name="Pilate G."/>
            <person name="Poliakov A."/>
            <person name="Razumovskaya J."/>
            <person name="Richardson P."/>
            <person name="Rinaldi C."/>
            <person name="Ritland K."/>
            <person name="Rouze P."/>
            <person name="Ryaboy D."/>
            <person name="Schmutz J."/>
            <person name="Schrader J."/>
            <person name="Segerman B."/>
            <person name="Shin H."/>
            <person name="Siddiqui A."/>
            <person name="Sterky F."/>
            <person name="Terry A."/>
            <person name="Tsai C.J."/>
            <person name="Uberbacher E."/>
            <person name="Unneberg P."/>
            <person name="Vahala J."/>
            <person name="Wall K."/>
            <person name="Wessler S."/>
            <person name="Yang G."/>
            <person name="Yin T."/>
            <person name="Douglas C."/>
            <person name="Marra M."/>
            <person name="Sandberg G."/>
            <person name="Van de Peer Y."/>
            <person name="Rokhsar D."/>
        </authorList>
    </citation>
    <scope>NUCLEOTIDE SEQUENCE [LARGE SCALE GENOMIC DNA]</scope>
    <source>
        <strain evidence="2">cv. Nisqually</strain>
    </source>
</reference>
<dbReference type="EMBL" id="CM009293">
    <property type="protein sequence ID" value="KAI9397108.1"/>
    <property type="molecule type" value="Genomic_DNA"/>
</dbReference>